<feature type="compositionally biased region" description="Polar residues" evidence="4">
    <location>
        <begin position="825"/>
        <end position="840"/>
    </location>
</feature>
<protein>
    <recommendedName>
        <fullName evidence="3">Nonsense-mediated mRNA decay factor SMG8</fullName>
    </recommendedName>
</protein>
<feature type="compositionally biased region" description="Low complexity" evidence="4">
    <location>
        <begin position="316"/>
        <end position="328"/>
    </location>
</feature>
<accession>A0AAF0RAM4</accession>
<dbReference type="Pfam" id="PF10220">
    <property type="entry name" value="Smg8_Smg9"/>
    <property type="match status" value="3"/>
</dbReference>
<dbReference type="PANTHER" id="PTHR13091">
    <property type="entry name" value="AMPLIFIED IN BREAST CANCER 2-RELATED"/>
    <property type="match status" value="1"/>
</dbReference>
<evidence type="ECO:0000313" key="5">
    <source>
        <dbReference type="EMBL" id="WMV35775.1"/>
    </source>
</evidence>
<feature type="region of interest" description="Disordered" evidence="4">
    <location>
        <begin position="803"/>
        <end position="847"/>
    </location>
</feature>
<evidence type="ECO:0000256" key="2">
    <source>
        <dbReference type="ARBA" id="ARBA00023161"/>
    </source>
</evidence>
<feature type="region of interest" description="Disordered" evidence="4">
    <location>
        <begin position="229"/>
        <end position="262"/>
    </location>
</feature>
<evidence type="ECO:0000256" key="3">
    <source>
        <dbReference type="ARBA" id="ARBA00029509"/>
    </source>
</evidence>
<evidence type="ECO:0000313" key="6">
    <source>
        <dbReference type="Proteomes" id="UP001234989"/>
    </source>
</evidence>
<gene>
    <name evidence="5" type="ORF">MTR67_029160</name>
</gene>
<feature type="compositionally biased region" description="Low complexity" evidence="4">
    <location>
        <begin position="235"/>
        <end position="252"/>
    </location>
</feature>
<evidence type="ECO:0000256" key="1">
    <source>
        <dbReference type="ARBA" id="ARBA00006443"/>
    </source>
</evidence>
<reference evidence="5" key="1">
    <citation type="submission" date="2023-08" db="EMBL/GenBank/DDBJ databases">
        <title>A de novo genome assembly of Solanum verrucosum Schlechtendal, a Mexican diploid species geographically isolated from the other diploid A-genome species in potato relatives.</title>
        <authorList>
            <person name="Hosaka K."/>
        </authorList>
    </citation>
    <scope>NUCLEOTIDE SEQUENCE</scope>
    <source>
        <tissue evidence="5">Young leaves</tissue>
    </source>
</reference>
<dbReference type="Proteomes" id="UP001234989">
    <property type="component" value="Chromosome 6"/>
</dbReference>
<comment type="similarity">
    <text evidence="1">Belongs to the SMG8 family.</text>
</comment>
<feature type="region of interest" description="Disordered" evidence="4">
    <location>
        <begin position="1015"/>
        <end position="1088"/>
    </location>
</feature>
<feature type="compositionally biased region" description="Low complexity" evidence="4">
    <location>
        <begin position="45"/>
        <end position="57"/>
    </location>
</feature>
<proteinExistence type="inferred from homology"/>
<dbReference type="EMBL" id="CP133617">
    <property type="protein sequence ID" value="WMV35775.1"/>
    <property type="molecule type" value="Genomic_DNA"/>
</dbReference>
<keyword evidence="6" id="KW-1185">Reference proteome</keyword>
<name>A0AAF0RAM4_SOLVR</name>
<feature type="region of interest" description="Disordered" evidence="4">
    <location>
        <begin position="308"/>
        <end position="331"/>
    </location>
</feature>
<dbReference type="PANTHER" id="PTHR13091:SF0">
    <property type="entry name" value="NONSENSE-MEDIATED MRNA DECAY FACTOR SMG8"/>
    <property type="match status" value="1"/>
</dbReference>
<feature type="compositionally biased region" description="Polar residues" evidence="4">
    <location>
        <begin position="1"/>
        <end position="10"/>
    </location>
</feature>
<feature type="compositionally biased region" description="Basic and acidic residues" evidence="4">
    <location>
        <begin position="808"/>
        <end position="822"/>
    </location>
</feature>
<organism evidence="5 6">
    <name type="scientific">Solanum verrucosum</name>
    <dbReference type="NCBI Taxonomy" id="315347"/>
    <lineage>
        <taxon>Eukaryota</taxon>
        <taxon>Viridiplantae</taxon>
        <taxon>Streptophyta</taxon>
        <taxon>Embryophyta</taxon>
        <taxon>Tracheophyta</taxon>
        <taxon>Spermatophyta</taxon>
        <taxon>Magnoliopsida</taxon>
        <taxon>eudicotyledons</taxon>
        <taxon>Gunneridae</taxon>
        <taxon>Pentapetalae</taxon>
        <taxon>asterids</taxon>
        <taxon>lamiids</taxon>
        <taxon>Solanales</taxon>
        <taxon>Solanaceae</taxon>
        <taxon>Solanoideae</taxon>
        <taxon>Solaneae</taxon>
        <taxon>Solanum</taxon>
    </lineage>
</organism>
<evidence type="ECO:0000256" key="4">
    <source>
        <dbReference type="SAM" id="MobiDB-lite"/>
    </source>
</evidence>
<keyword evidence="2" id="KW-0866">Nonsense-mediated mRNA decay</keyword>
<dbReference type="GO" id="GO:0000184">
    <property type="term" value="P:nuclear-transcribed mRNA catabolic process, nonsense-mediated decay"/>
    <property type="evidence" value="ECO:0007669"/>
    <property type="project" value="UniProtKB-KW"/>
</dbReference>
<feature type="compositionally biased region" description="Low complexity" evidence="4">
    <location>
        <begin position="22"/>
        <end position="37"/>
    </location>
</feature>
<dbReference type="InterPro" id="IPR019354">
    <property type="entry name" value="SMG8-like"/>
</dbReference>
<sequence>MDSSKPNPQSMRVLIRPPIPPSHSQTPPVLPSHAQAPAPSPHPLPSTSSEAPATSPSPLNPQSGVVVVGFIGKRHDDVAYLMNRIIDSNVFGSGGLDKPIFVNEPDEKTDFAVTDDMKSWFEFRNISYHHDEEKGILFLQFSSTRCPLMEGNLESKMGFDSLLEDYEYSDLQAMLFMFSNATQPCLAMQVCHVVVFIQEGPRFDTQILKKLRVLQAAKQAMTPYVKSQSLPLSVSGSPFASPSRRAASGRSSDNPSPVKSHGIFNRNNSAITLMSGLGSYTSLLPGQCTPVTLFVFLDDFADDYPSSSVEEPADISSANQSSSVGASARPSVAPKVSGSVVVLARPMSKSEGGFRKKLQSSLEAQIRFSIKKCRTLSGSETGHTGSRSGGVSNSAMLFSLDASKAVALLDVTSNKRGESLEFATCLVEDVLNGKATSDSLLFESHSQSANREDLLSIKEFICRQTDILRGRGGVVSNTNSGPASGVGMVAVAAAAAAASAASGKTFTSPELPHLEKWLSSSQLILQAILSAKYAIADETEISKRRQRNSVSPPLEGNASKVSDPLEIAMSNLASGRGINTRFSTLWCQKSLPVAKEAYLNELPPCYPTSQHKAHLERALHAFNSMVKGPAVQFYLQKLEEECTSIWTSGRQLCDAVSLTGKPCMHQRHDVETGGLCSSEEIKIHSSGYVFLHACACGRSRLLRPDPFDFETANVTFNRSMDCDKLLPTVQLPQGSDTSGPIHSPSWSLIRVGNARYYQPSKGLMQSGFSSTQKFLLRWTILLEKPKYENDLLSSNSEQANINRFSSNARDEPNTDSGIEKAGDLSMQNGHQIQKKSSAGNIKTDDKVNNLGKGVSNFNMRKAFSEVVAGSTAANSGFPPLQSNRQIISNSEKIIKPKSAREGGREKVNGISDEQVSEKVALIPAIHEVKNDSTIVSNDVTKGNQIFQIGTHLDSMKMNRIAKTRPVTSSKHATVYIGFEHECPRGHRFILTADHLNRLGSPYALPVESAVPSSLENIDHKGVGPSRGGKNGGHGKGRRLANGMISASSRKLRNLEKSNEGSDDGVSNIEGPAQFSRHPVHAAPGKDLETGLQPLNLNESGYGTSLLDRSLPIYMNCPHCLELKSKNDQTDVRFAGTISQLQRIFLVTPHFPIILAANPVIQFEENVFTLCKVKHVPEVEFSSSNLRTHFAFINLKTYSLKAITITAISVIWSPVMDLVMGRCKINSEVFFFLPMVLESCLPPSVPDRKKKLQFCLGCRVILPPESFLSLRLPFIYGVQLENGSLHPLMPFEQQPELTAWITKGTTLQFVSKDSIHEELFI</sequence>
<feature type="region of interest" description="Disordered" evidence="4">
    <location>
        <begin position="1"/>
        <end position="60"/>
    </location>
</feature>